<feature type="non-terminal residue" evidence="2">
    <location>
        <position position="1"/>
    </location>
</feature>
<evidence type="ECO:0000256" key="1">
    <source>
        <dbReference type="SAM" id="MobiDB-lite"/>
    </source>
</evidence>
<reference evidence="2" key="1">
    <citation type="submission" date="2021-02" db="EMBL/GenBank/DDBJ databases">
        <authorList>
            <person name="Nowell W R."/>
        </authorList>
    </citation>
    <scope>NUCLEOTIDE SEQUENCE</scope>
</reference>
<feature type="region of interest" description="Disordered" evidence="1">
    <location>
        <begin position="1"/>
        <end position="20"/>
    </location>
</feature>
<dbReference type="Proteomes" id="UP000663836">
    <property type="component" value="Unassembled WGS sequence"/>
</dbReference>
<name>A0A820BL43_9BILA</name>
<comment type="caution">
    <text evidence="2">The sequence shown here is derived from an EMBL/GenBank/DDBJ whole genome shotgun (WGS) entry which is preliminary data.</text>
</comment>
<sequence length="98" mass="11963">SLKQVRCDNNNNKQPFNLPRSASHKQHYALNMLYSMGYVFQDKYSKQMHDQFVAFDKELFNNMCYYLKEKLEENHCYMLNRIFDEYNPVKNNHGKKRK</sequence>
<protein>
    <submittedName>
        <fullName evidence="2">Uncharacterized protein</fullName>
    </submittedName>
</protein>
<organism evidence="2 3">
    <name type="scientific">Rotaria sordida</name>
    <dbReference type="NCBI Taxonomy" id="392033"/>
    <lineage>
        <taxon>Eukaryota</taxon>
        <taxon>Metazoa</taxon>
        <taxon>Spiralia</taxon>
        <taxon>Gnathifera</taxon>
        <taxon>Rotifera</taxon>
        <taxon>Eurotatoria</taxon>
        <taxon>Bdelloidea</taxon>
        <taxon>Philodinida</taxon>
        <taxon>Philodinidae</taxon>
        <taxon>Rotaria</taxon>
    </lineage>
</organism>
<feature type="compositionally biased region" description="Polar residues" evidence="1">
    <location>
        <begin position="1"/>
        <end position="15"/>
    </location>
</feature>
<dbReference type="EMBL" id="CAJOBD010014833">
    <property type="protein sequence ID" value="CAF4203221.1"/>
    <property type="molecule type" value="Genomic_DNA"/>
</dbReference>
<accession>A0A820BL43</accession>
<evidence type="ECO:0000313" key="2">
    <source>
        <dbReference type="EMBL" id="CAF4203221.1"/>
    </source>
</evidence>
<proteinExistence type="predicted"/>
<dbReference type="AlphaFoldDB" id="A0A820BL43"/>
<gene>
    <name evidence="2" type="ORF">JBS370_LOCUS36621</name>
</gene>
<evidence type="ECO:0000313" key="3">
    <source>
        <dbReference type="Proteomes" id="UP000663836"/>
    </source>
</evidence>